<protein>
    <submittedName>
        <fullName evidence="1">Histidine phosphatase family protein</fullName>
    </submittedName>
</protein>
<dbReference type="AlphaFoldDB" id="A0A3A3GBM8"/>
<accession>A0A3A3GBM8</accession>
<evidence type="ECO:0000313" key="1">
    <source>
        <dbReference type="EMBL" id="RJG04209.1"/>
    </source>
</evidence>
<dbReference type="InterPro" id="IPR013078">
    <property type="entry name" value="His_Pase_superF_clade-1"/>
</dbReference>
<dbReference type="Gene3D" id="3.40.50.1240">
    <property type="entry name" value="Phosphoglycerate mutase-like"/>
    <property type="match status" value="1"/>
</dbReference>
<comment type="caution">
    <text evidence="1">The sequence shown here is derived from an EMBL/GenBank/DDBJ whole genome shotgun (WGS) entry which is preliminary data.</text>
</comment>
<dbReference type="InterPro" id="IPR050275">
    <property type="entry name" value="PGM_Phosphatase"/>
</dbReference>
<dbReference type="CDD" id="cd07067">
    <property type="entry name" value="HP_PGM_like"/>
    <property type="match status" value="1"/>
</dbReference>
<sequence length="235" mass="26263">MLAATRRRRLYLVRHGHVSYFDANGRPLPPLHVELSSQGLSQVRSLAAAMDEIRIDRIICSDLARARQTAQILAERIGPQLAPEARPAWREIRAGRLREVPAERLEAELAYAYDRAAQDDAGFVGGENFADFARRILDALQELLADPGWDSALVVSHDAVNRVLLCWAAGTDLGAMSAFEQDTACLNIVDVDWDGDQALRRLIRAVNFTAYDAVKTTADLTVMERIFRDYRSDVK</sequence>
<dbReference type="SUPFAM" id="SSF53254">
    <property type="entry name" value="Phosphoglycerate mutase-like"/>
    <property type="match status" value="1"/>
</dbReference>
<dbReference type="OrthoDB" id="9781415at2"/>
<dbReference type="GO" id="GO:0016791">
    <property type="term" value="F:phosphatase activity"/>
    <property type="evidence" value="ECO:0007669"/>
    <property type="project" value="TreeGrafter"/>
</dbReference>
<dbReference type="Proteomes" id="UP000266327">
    <property type="component" value="Unassembled WGS sequence"/>
</dbReference>
<name>A0A3A3GBM8_9BURK</name>
<dbReference type="PANTHER" id="PTHR48100">
    <property type="entry name" value="BROAD-SPECIFICITY PHOSPHATASE YOR283W-RELATED"/>
    <property type="match status" value="1"/>
</dbReference>
<dbReference type="EMBL" id="QYUQ01000002">
    <property type="protein sequence ID" value="RJG04209.1"/>
    <property type="molecule type" value="Genomic_DNA"/>
</dbReference>
<reference evidence="2" key="1">
    <citation type="submission" date="2018-09" db="EMBL/GenBank/DDBJ databases">
        <authorList>
            <person name="Zhu H."/>
        </authorList>
    </citation>
    <scope>NUCLEOTIDE SEQUENCE [LARGE SCALE GENOMIC DNA]</scope>
    <source>
        <strain evidence="2">K1S02-23</strain>
    </source>
</reference>
<dbReference type="Pfam" id="PF00300">
    <property type="entry name" value="His_Phos_1"/>
    <property type="match status" value="1"/>
</dbReference>
<dbReference type="InterPro" id="IPR029033">
    <property type="entry name" value="His_PPase_superfam"/>
</dbReference>
<dbReference type="PANTHER" id="PTHR48100:SF1">
    <property type="entry name" value="HISTIDINE PHOSPHATASE FAMILY PROTEIN-RELATED"/>
    <property type="match status" value="1"/>
</dbReference>
<dbReference type="SMART" id="SM00855">
    <property type="entry name" value="PGAM"/>
    <property type="match status" value="1"/>
</dbReference>
<gene>
    <name evidence="1" type="ORF">D3878_03885</name>
</gene>
<keyword evidence="2" id="KW-1185">Reference proteome</keyword>
<evidence type="ECO:0000313" key="2">
    <source>
        <dbReference type="Proteomes" id="UP000266327"/>
    </source>
</evidence>
<organism evidence="1 2">
    <name type="scientific">Noviherbaspirillum sedimenti</name>
    <dbReference type="NCBI Taxonomy" id="2320865"/>
    <lineage>
        <taxon>Bacteria</taxon>
        <taxon>Pseudomonadati</taxon>
        <taxon>Pseudomonadota</taxon>
        <taxon>Betaproteobacteria</taxon>
        <taxon>Burkholderiales</taxon>
        <taxon>Oxalobacteraceae</taxon>
        <taxon>Noviherbaspirillum</taxon>
    </lineage>
</organism>
<dbReference type="GO" id="GO:0005737">
    <property type="term" value="C:cytoplasm"/>
    <property type="evidence" value="ECO:0007669"/>
    <property type="project" value="TreeGrafter"/>
</dbReference>
<proteinExistence type="predicted"/>